<feature type="binding site" evidence="9">
    <location>
        <begin position="352"/>
        <end position="353"/>
    </location>
    <ligand>
        <name>ATP</name>
        <dbReference type="ChEBI" id="CHEBI:30616"/>
    </ligand>
</feature>
<evidence type="ECO:0000256" key="8">
    <source>
        <dbReference type="PIRSR" id="PIRSR001589-1"/>
    </source>
</evidence>
<dbReference type="CDD" id="cd00712">
    <property type="entry name" value="AsnB"/>
    <property type="match status" value="1"/>
</dbReference>
<keyword evidence="8" id="KW-0028">Amino-acid biosynthesis</keyword>
<dbReference type="InterPro" id="IPR017932">
    <property type="entry name" value="GATase_2_dom"/>
</dbReference>
<evidence type="ECO:0000256" key="4">
    <source>
        <dbReference type="ARBA" id="ARBA00022741"/>
    </source>
</evidence>
<keyword evidence="5 9" id="KW-0067">ATP-binding</keyword>
<dbReference type="InterPro" id="IPR051786">
    <property type="entry name" value="ASN_synthetase/amidase"/>
</dbReference>
<comment type="pathway">
    <text evidence="1">Amino-acid biosynthesis; L-asparagine biosynthesis; L-asparagine from L-aspartate (L-Gln route): step 1/1.</text>
</comment>
<dbReference type="Gene3D" id="3.60.20.10">
    <property type="entry name" value="Glutamine Phosphoribosylpyrophosphate, subunit 1, domain 1"/>
    <property type="match status" value="1"/>
</dbReference>
<dbReference type="GO" id="GO:0005829">
    <property type="term" value="C:cytosol"/>
    <property type="evidence" value="ECO:0007669"/>
    <property type="project" value="TreeGrafter"/>
</dbReference>
<keyword evidence="6 8" id="KW-0315">Glutamine amidotransferase</keyword>
<proteinExistence type="inferred from homology"/>
<dbReference type="STRING" id="1618436.UV59_C0049G0003"/>
<dbReference type="InterPro" id="IPR014729">
    <property type="entry name" value="Rossmann-like_a/b/a_fold"/>
</dbReference>
<feature type="domain" description="Glutamine amidotransferase type-2" evidence="11">
    <location>
        <begin position="2"/>
        <end position="210"/>
    </location>
</feature>
<evidence type="ECO:0000259" key="11">
    <source>
        <dbReference type="PROSITE" id="PS51278"/>
    </source>
</evidence>
<evidence type="ECO:0000256" key="3">
    <source>
        <dbReference type="ARBA" id="ARBA00012737"/>
    </source>
</evidence>
<reference evidence="12 13" key="1">
    <citation type="journal article" date="2015" name="Nature">
        <title>rRNA introns, odd ribosomes, and small enigmatic genomes across a large radiation of phyla.</title>
        <authorList>
            <person name="Brown C.T."/>
            <person name="Hug L.A."/>
            <person name="Thomas B.C."/>
            <person name="Sharon I."/>
            <person name="Castelle C.J."/>
            <person name="Singh A."/>
            <person name="Wilkins M.J."/>
            <person name="Williams K.H."/>
            <person name="Banfield J.F."/>
        </authorList>
    </citation>
    <scope>NUCLEOTIDE SEQUENCE [LARGE SCALE GENOMIC DNA]</scope>
</reference>
<keyword evidence="8" id="KW-0061">Asparagine biosynthesis</keyword>
<evidence type="ECO:0000256" key="1">
    <source>
        <dbReference type="ARBA" id="ARBA00005187"/>
    </source>
</evidence>
<dbReference type="Proteomes" id="UP000034543">
    <property type="component" value="Unassembled WGS sequence"/>
</dbReference>
<name>A0A0G1EJC8_9BACT</name>
<evidence type="ECO:0000256" key="9">
    <source>
        <dbReference type="PIRSR" id="PIRSR001589-2"/>
    </source>
</evidence>
<feature type="binding site" evidence="9">
    <location>
        <position position="94"/>
    </location>
    <ligand>
        <name>L-glutamine</name>
        <dbReference type="ChEBI" id="CHEBI:58359"/>
    </ligand>
</feature>
<dbReference type="NCBIfam" id="TIGR01536">
    <property type="entry name" value="asn_synth_AEB"/>
    <property type="match status" value="1"/>
</dbReference>
<feature type="binding site" evidence="9">
    <location>
        <position position="280"/>
    </location>
    <ligand>
        <name>ATP</name>
        <dbReference type="ChEBI" id="CHEBI:30616"/>
    </ligand>
</feature>
<dbReference type="EMBL" id="LCFB01000049">
    <property type="protein sequence ID" value="KKS83131.1"/>
    <property type="molecule type" value="Genomic_DNA"/>
</dbReference>
<dbReference type="InterPro" id="IPR029055">
    <property type="entry name" value="Ntn_hydrolases_N"/>
</dbReference>
<dbReference type="SUPFAM" id="SSF56235">
    <property type="entry name" value="N-terminal nucleophile aminohydrolases (Ntn hydrolases)"/>
    <property type="match status" value="1"/>
</dbReference>
<evidence type="ECO:0000256" key="2">
    <source>
        <dbReference type="ARBA" id="ARBA00005752"/>
    </source>
</evidence>
<dbReference type="PANTHER" id="PTHR43284">
    <property type="entry name" value="ASPARAGINE SYNTHETASE (GLUTAMINE-HYDROLYZING)"/>
    <property type="match status" value="1"/>
</dbReference>
<evidence type="ECO:0000256" key="5">
    <source>
        <dbReference type="ARBA" id="ARBA00022840"/>
    </source>
</evidence>
<evidence type="ECO:0000256" key="6">
    <source>
        <dbReference type="ARBA" id="ARBA00022962"/>
    </source>
</evidence>
<evidence type="ECO:0000313" key="13">
    <source>
        <dbReference type="Proteomes" id="UP000034543"/>
    </source>
</evidence>
<dbReference type="InterPro" id="IPR001962">
    <property type="entry name" value="Asn_synthase"/>
</dbReference>
<dbReference type="Pfam" id="PF00733">
    <property type="entry name" value="Asn_synthase"/>
    <property type="match status" value="1"/>
</dbReference>
<evidence type="ECO:0000256" key="7">
    <source>
        <dbReference type="ARBA" id="ARBA00048741"/>
    </source>
</evidence>
<dbReference type="PROSITE" id="PS51278">
    <property type="entry name" value="GATASE_TYPE_2"/>
    <property type="match status" value="1"/>
</dbReference>
<comment type="similarity">
    <text evidence="2">Belongs to the asparagine synthetase family.</text>
</comment>
<organism evidence="12 13">
    <name type="scientific">Candidatus Gottesmanbacteria bacterium GW2011_GWA1_43_11</name>
    <dbReference type="NCBI Taxonomy" id="1618436"/>
    <lineage>
        <taxon>Bacteria</taxon>
        <taxon>Candidatus Gottesmaniibacteriota</taxon>
    </lineage>
</organism>
<protein>
    <recommendedName>
        <fullName evidence="3">asparagine synthase (glutamine-hydrolyzing)</fullName>
        <ecNumber evidence="3">6.3.5.4</ecNumber>
    </recommendedName>
</protein>
<evidence type="ECO:0000313" key="12">
    <source>
        <dbReference type="EMBL" id="KKS83131.1"/>
    </source>
</evidence>
<evidence type="ECO:0000256" key="10">
    <source>
        <dbReference type="PIRSR" id="PIRSR001589-3"/>
    </source>
</evidence>
<feature type="site" description="Important for beta-aspartyl-AMP intermediate formation" evidence="10">
    <location>
        <position position="354"/>
    </location>
</feature>
<dbReference type="InterPro" id="IPR033738">
    <property type="entry name" value="AsnB_N"/>
</dbReference>
<feature type="active site" description="For GATase activity" evidence="8">
    <location>
        <position position="2"/>
    </location>
</feature>
<keyword evidence="4 9" id="KW-0547">Nucleotide-binding</keyword>
<dbReference type="GO" id="GO:0004066">
    <property type="term" value="F:asparagine synthase (glutamine-hydrolyzing) activity"/>
    <property type="evidence" value="ECO:0007669"/>
    <property type="project" value="UniProtKB-EC"/>
</dbReference>
<dbReference type="PATRIC" id="fig|1618436.3.peg.1541"/>
<dbReference type="InterPro" id="IPR006426">
    <property type="entry name" value="Asn_synth_AEB"/>
</dbReference>
<accession>A0A0G1EJC8</accession>
<dbReference type="CDD" id="cd01991">
    <property type="entry name" value="Asn_synthase_B_C"/>
    <property type="match status" value="1"/>
</dbReference>
<dbReference type="Gene3D" id="3.40.50.620">
    <property type="entry name" value="HUPs"/>
    <property type="match status" value="1"/>
</dbReference>
<dbReference type="EC" id="6.3.5.4" evidence="3"/>
<dbReference type="PIRSF" id="PIRSF001589">
    <property type="entry name" value="Asn_synthetase_glu-h"/>
    <property type="match status" value="1"/>
</dbReference>
<dbReference type="SUPFAM" id="SSF52402">
    <property type="entry name" value="Adenine nucleotide alpha hydrolases-like"/>
    <property type="match status" value="1"/>
</dbReference>
<dbReference type="GO" id="GO:0006529">
    <property type="term" value="P:asparagine biosynthetic process"/>
    <property type="evidence" value="ECO:0007669"/>
    <property type="project" value="UniProtKB-KW"/>
</dbReference>
<gene>
    <name evidence="12" type="ORF">UV59_C0049G0003</name>
</gene>
<dbReference type="AlphaFoldDB" id="A0A0G1EJC8"/>
<dbReference type="Pfam" id="PF13537">
    <property type="entry name" value="GATase_7"/>
    <property type="match status" value="1"/>
</dbReference>
<comment type="catalytic activity">
    <reaction evidence="7">
        <text>L-aspartate + L-glutamine + ATP + H2O = L-asparagine + L-glutamate + AMP + diphosphate + H(+)</text>
        <dbReference type="Rhea" id="RHEA:12228"/>
        <dbReference type="ChEBI" id="CHEBI:15377"/>
        <dbReference type="ChEBI" id="CHEBI:15378"/>
        <dbReference type="ChEBI" id="CHEBI:29985"/>
        <dbReference type="ChEBI" id="CHEBI:29991"/>
        <dbReference type="ChEBI" id="CHEBI:30616"/>
        <dbReference type="ChEBI" id="CHEBI:33019"/>
        <dbReference type="ChEBI" id="CHEBI:58048"/>
        <dbReference type="ChEBI" id="CHEBI:58359"/>
        <dbReference type="ChEBI" id="CHEBI:456215"/>
        <dbReference type="EC" id="6.3.5.4"/>
    </reaction>
</comment>
<dbReference type="GO" id="GO:0005524">
    <property type="term" value="F:ATP binding"/>
    <property type="evidence" value="ECO:0007669"/>
    <property type="project" value="UniProtKB-KW"/>
</dbReference>
<dbReference type="PANTHER" id="PTHR43284:SF1">
    <property type="entry name" value="ASPARAGINE SYNTHETASE"/>
    <property type="match status" value="1"/>
</dbReference>
<comment type="caution">
    <text evidence="12">The sequence shown here is derived from an EMBL/GenBank/DDBJ whole genome shotgun (WGS) entry which is preliminary data.</text>
</comment>
<sequence length="588" mass="67857">MCGIIGINEKNTQLVKEASSGFSYRGPDAYADYADSYVTLGHHRLSVIDTDHRSDQPFWDDKKEISVVYNGEIYNFKKLRSNLSEKYNFRTTSDTEVLVYAYREWGVKMTEHIQGMFALALYDSNKKRLFLMRDHRGIKPLYYYAKDGFFAFASEIKGITYILRNKGVNLELNKDAIDLYVTFGYIPSPYTMYKDIHKLPKASYLEYDLRDNVIVSSGEYNIPYKKITGIGDFQKLLEEKVLAHLAADVPVGVFFSGGTDSSLIAAILHKHNINLETFSVDINYKTDDAHYFKKISEHLGIKSHSYSFGIKEFEEVYKEVMDKIDEPTSDNSIFPTYFVSKKASEKVKVVLSGEGGDEFFYGYPRSLVLNNLNERADYRISLFDILFFITPSFTLKNHIFQKLFVLFKKPVSYYLLHMSPARDKATLRGWIKAKKEFQKRSLKPLAFDQEFYLEDDLLRKIDLATSYASIEGRVPLLDIDIIKNADYFEDEKLAGGVLKAFLKKVLSQYLPKELVYRSKSGFGVNMATFFKESAYLKSDLLKAIEFLNERGISVKYMKNTSAFIEKYPNYCFSLVCLYRAILNNESNI</sequence>